<evidence type="ECO:0000313" key="2">
    <source>
        <dbReference type="EMBL" id="GAA0767226.1"/>
    </source>
</evidence>
<keyword evidence="1" id="KW-0472">Membrane</keyword>
<keyword evidence="1" id="KW-1133">Transmembrane helix</keyword>
<evidence type="ECO:0000256" key="1">
    <source>
        <dbReference type="SAM" id="Phobius"/>
    </source>
</evidence>
<sequence length="73" mass="8581">MRNDIKKFLIIYAECFIVIFVMGGVLPNMLDHVLNYFYNQPGTYENSILVGGQLIKPLEIIYNYIYIFNSILR</sequence>
<accession>A0ABP3VW83</accession>
<dbReference type="Proteomes" id="UP001501047">
    <property type="component" value="Unassembled WGS sequence"/>
</dbReference>
<feature type="transmembrane region" description="Helical" evidence="1">
    <location>
        <begin position="9"/>
        <end position="30"/>
    </location>
</feature>
<keyword evidence="3" id="KW-1185">Reference proteome</keyword>
<proteinExistence type="predicted"/>
<reference evidence="3" key="1">
    <citation type="journal article" date="2019" name="Int. J. Syst. Evol. Microbiol.">
        <title>The Global Catalogue of Microorganisms (GCM) 10K type strain sequencing project: providing services to taxonomists for standard genome sequencing and annotation.</title>
        <authorList>
            <consortium name="The Broad Institute Genomics Platform"/>
            <consortium name="The Broad Institute Genome Sequencing Center for Infectious Disease"/>
            <person name="Wu L."/>
            <person name="Ma J."/>
        </authorList>
    </citation>
    <scope>NUCLEOTIDE SEQUENCE [LARGE SCALE GENOMIC DNA]</scope>
    <source>
        <strain evidence="3">JCM 1417</strain>
    </source>
</reference>
<name>A0ABP3VW83_CLOSU</name>
<gene>
    <name evidence="2" type="ORF">GCM10008908_06040</name>
</gene>
<protein>
    <submittedName>
        <fullName evidence="2">Uncharacterized protein</fullName>
    </submittedName>
</protein>
<evidence type="ECO:0000313" key="3">
    <source>
        <dbReference type="Proteomes" id="UP001501047"/>
    </source>
</evidence>
<comment type="caution">
    <text evidence="2">The sequence shown here is derived from an EMBL/GenBank/DDBJ whole genome shotgun (WGS) entry which is preliminary data.</text>
</comment>
<dbReference type="EMBL" id="BAAACI010000001">
    <property type="protein sequence ID" value="GAA0767226.1"/>
    <property type="molecule type" value="Genomic_DNA"/>
</dbReference>
<organism evidence="2 3">
    <name type="scientific">Clostridium subterminale</name>
    <dbReference type="NCBI Taxonomy" id="1550"/>
    <lineage>
        <taxon>Bacteria</taxon>
        <taxon>Bacillati</taxon>
        <taxon>Bacillota</taxon>
        <taxon>Clostridia</taxon>
        <taxon>Eubacteriales</taxon>
        <taxon>Clostridiaceae</taxon>
        <taxon>Clostridium</taxon>
    </lineage>
</organism>
<keyword evidence="1" id="KW-0812">Transmembrane</keyword>
<dbReference type="RefSeq" id="WP_343823495.1">
    <property type="nucleotide sequence ID" value="NZ_BAAACI010000001.1"/>
</dbReference>